<gene>
    <name evidence="1" type="ORF">QFC22_004640</name>
</gene>
<keyword evidence="2" id="KW-1185">Reference proteome</keyword>
<dbReference type="Proteomes" id="UP001243375">
    <property type="component" value="Unassembled WGS sequence"/>
</dbReference>
<reference evidence="1" key="1">
    <citation type="submission" date="2023-04" db="EMBL/GenBank/DDBJ databases">
        <title>Draft Genome sequencing of Naganishia species isolated from polar environments using Oxford Nanopore Technology.</title>
        <authorList>
            <person name="Leo P."/>
            <person name="Venkateswaran K."/>
        </authorList>
    </citation>
    <scope>NUCLEOTIDE SEQUENCE</scope>
    <source>
        <strain evidence="1">MNA-CCFEE 5425</strain>
    </source>
</reference>
<comment type="caution">
    <text evidence="1">The sequence shown here is derived from an EMBL/GenBank/DDBJ whole genome shotgun (WGS) entry which is preliminary data.</text>
</comment>
<evidence type="ECO:0000313" key="2">
    <source>
        <dbReference type="Proteomes" id="UP001243375"/>
    </source>
</evidence>
<protein>
    <submittedName>
        <fullName evidence="1">Uncharacterized protein</fullName>
    </submittedName>
</protein>
<evidence type="ECO:0000313" key="1">
    <source>
        <dbReference type="EMBL" id="KAJ9116982.1"/>
    </source>
</evidence>
<organism evidence="1 2">
    <name type="scientific">Naganishia vaughanmartiniae</name>
    <dbReference type="NCBI Taxonomy" id="1424756"/>
    <lineage>
        <taxon>Eukaryota</taxon>
        <taxon>Fungi</taxon>
        <taxon>Dikarya</taxon>
        <taxon>Basidiomycota</taxon>
        <taxon>Agaricomycotina</taxon>
        <taxon>Tremellomycetes</taxon>
        <taxon>Filobasidiales</taxon>
        <taxon>Filobasidiaceae</taxon>
        <taxon>Naganishia</taxon>
    </lineage>
</organism>
<proteinExistence type="predicted"/>
<dbReference type="EMBL" id="JASBWU010000013">
    <property type="protein sequence ID" value="KAJ9116982.1"/>
    <property type="molecule type" value="Genomic_DNA"/>
</dbReference>
<accession>A0ACC2X134</accession>
<name>A0ACC2X134_9TREE</name>
<sequence>MDNPLSLRHNANPKEFRLLEDGLRNTATTSTTDRDTATSQGGGSGRQGERVDIKGQQQVQAQAEQGWQNTQPLPLPLTIPPRQTSPHNIGTKEKGFTIPFPPPNWPLSGVNDVRDRLDKDRDRKYATPYSPHQPYSSSTAVLPRQFVSTTSSPVSAISHTLETRASSNPSTPGIGSGGVGLGTTDPVSRSGHYHHLGHSTMSPHQQKEQQQQQQQQQYHAPPHPHSHPYPQQVQPGFAAATIGETSEGRKRKTYAGQGVLNTNYSSMTDQAFSSGLGGGYSYMQASHPPPYPGPQQGTISSPTIPFASNTALSSTINASASSGSPTGAPTFVACTKCRHRKIKCGGQRPICENCEKKGLECVFDVVVKRRGPDKQPGGRTKKRPSGHAADGGSGSGDGFPMAGEPPYLPTSTVKSETVVKAEYQQPGSTSTGTVSPLNAIHGSADLKPSLLPPPSSEGRPYWETGREHPQQPLAGPSIVGYQPSSHPLSRSPETATTGTAFSSSMPPRTLHSTTPGYSSVPAPPQGVHHQQQQPLTQEYPRVPLQYAHHGQGTAHHVPPQGYSVKQEYSGSSTMVSEPVREMASHHHHQQQQQLGLLYGARPLEHAVHHDTGYAYHPSAPQLPPQPLGQMYAQPISNAPPPGYHHPPPPRQAPMISGDVPSRTPSIQQGYRTGESTPSVLELSRPTSSAQDQPYGYGQTMHFKYAPQGVRPPGGTNGDDSANGWRDGRDALWSPGVVGKLGMADLVTGYDPVQHIAAGANVGLGMTVRSGSSSFNSENGDGSEEENQNGSLQLIQHSGYTNGHCQMIYGEEAFTHGLVLERLPNTEYARESDWVWMTGLFSTNRAEGIRLLDTELRFFFDMNMQWFQYFNRSLFFATLYHEVDRYEIQPALILSMLAITTLVKSAHQGPNAVGKQNAVTFADAARAMIQQSIVANKVDPTLAQAALVLMAFEFYPYPQHSFDRTVSAIHLFDSIAHMFQLLACDVSDERVSIFIPNAVPVLTLEAGGSRHNGNPAATLEEIGRSSHEAEEQEEIKELIKWSPRPQWPVHWSAAQVRQDEARRMCWTASSMVANFSLWTHTLGLQPLDLYMSNPANYALFFPAEPLLVNKDPVVGKQTMWALYNRVVLLWHFTLKAQHMHLPPERRDSIYLEIWHETHRIEEALFHIGMNAGQTQKWQARDWIINILSLLTDNFTRFTPGMLDGKTGQLASLEGYRSWVKQQAELGSLLKAMSPAASKLNAAGEEQPPAPAAILGRPFFAWPLLHMIQNALATFELDHSRFETIKIAAGVLRVVKIISDAWPNAVLHTNLLRVQNHFNSIIARGDLPPDWATRPILTPEEQAAFAELQIVLSSSPP</sequence>